<keyword evidence="7" id="KW-1090">Inhibition of host innate immune response by virus</keyword>
<feature type="compositionally biased region" description="Polar residues" evidence="13">
    <location>
        <begin position="112"/>
        <end position="122"/>
    </location>
</feature>
<dbReference type="Pfam" id="PF10488">
    <property type="entry name" value="PP1c_bdg"/>
    <property type="match status" value="1"/>
</dbReference>
<comment type="similarity">
    <text evidence="2">Belongs to the asfivirus DP71L family.</text>
</comment>
<dbReference type="GO" id="GO:0019888">
    <property type="term" value="F:protein phosphatase regulator activity"/>
    <property type="evidence" value="ECO:0007669"/>
    <property type="project" value="TreeGrafter"/>
</dbReference>
<name>A0AA38IB10_9CUCU</name>
<evidence type="ECO:0000256" key="2">
    <source>
        <dbReference type="ARBA" id="ARBA00007512"/>
    </source>
</evidence>
<feature type="domain" description="Protein phosphatase 1 regulatory subunit 15A/B C-terminal" evidence="14">
    <location>
        <begin position="200"/>
        <end position="244"/>
    </location>
</feature>
<sequence>MGSAEPRFSPMHKGNYHTSVHPIFPTVFNPILNKEFAYCKSNMNLSPPRNCQNYNTSSKMDLEIITSPRMQEEPKPKASFPNPIVPKSNNACNSSSKKKKKKRRRRRKKNKTNQVKMTTSQPLKEKPAERERKISVAESEDSFVIFFDEEYEHISEPSDDETETTEDFGSSDSIIPRKKVRFANDSKLREIHPMVVWSYAYQAARKGPWEEYARDRDRFKNRVRNTETLIGHIFTAGHRSRIYEQRFSSLM</sequence>
<keyword evidence="8" id="KW-1114">Inhibition of host interferon signaling pathway by virus</keyword>
<dbReference type="GO" id="GO:0051246">
    <property type="term" value="P:regulation of protein metabolic process"/>
    <property type="evidence" value="ECO:0007669"/>
    <property type="project" value="UniProtKB-ARBA"/>
</dbReference>
<evidence type="ECO:0000259" key="14">
    <source>
        <dbReference type="Pfam" id="PF10488"/>
    </source>
</evidence>
<keyword evidence="9" id="KW-0426">Late protein</keyword>
<protein>
    <recommendedName>
        <fullName evidence="5">Protein DP71L</fullName>
    </recommendedName>
    <alternativeName>
        <fullName evidence="12">MyD116 homolog</fullName>
    </alternativeName>
</protein>
<reference evidence="15" key="1">
    <citation type="journal article" date="2023" name="G3 (Bethesda)">
        <title>Whole genome assemblies of Zophobas morio and Tenebrio molitor.</title>
        <authorList>
            <person name="Kaur S."/>
            <person name="Stinson S.A."/>
            <person name="diCenzo G.C."/>
        </authorList>
    </citation>
    <scope>NUCLEOTIDE SEQUENCE</scope>
    <source>
        <strain evidence="15">QUZm001</strain>
    </source>
</reference>
<evidence type="ECO:0000256" key="3">
    <source>
        <dbReference type="ARBA" id="ARBA00010161"/>
    </source>
</evidence>
<dbReference type="Proteomes" id="UP001168821">
    <property type="component" value="Unassembled WGS sequence"/>
</dbReference>
<evidence type="ECO:0000256" key="9">
    <source>
        <dbReference type="ARBA" id="ARBA00022921"/>
    </source>
</evidence>
<keyword evidence="16" id="KW-1185">Reference proteome</keyword>
<evidence type="ECO:0000256" key="12">
    <source>
        <dbReference type="ARBA" id="ARBA00031298"/>
    </source>
</evidence>
<feature type="compositionally biased region" description="Basic and acidic residues" evidence="13">
    <location>
        <begin position="123"/>
        <end position="133"/>
    </location>
</feature>
<keyword evidence="6" id="KW-0945">Host-virus interaction</keyword>
<dbReference type="GO" id="GO:0034976">
    <property type="term" value="P:response to endoplasmic reticulum stress"/>
    <property type="evidence" value="ECO:0007669"/>
    <property type="project" value="TreeGrafter"/>
</dbReference>
<evidence type="ECO:0000256" key="8">
    <source>
        <dbReference type="ARBA" id="ARBA00022830"/>
    </source>
</evidence>
<evidence type="ECO:0000256" key="10">
    <source>
        <dbReference type="ARBA" id="ARBA00023258"/>
    </source>
</evidence>
<keyword evidence="11" id="KW-0899">Viral immunoevasion</keyword>
<dbReference type="InterPro" id="IPR051254">
    <property type="entry name" value="PPP1R15"/>
</dbReference>
<evidence type="ECO:0000256" key="7">
    <source>
        <dbReference type="ARBA" id="ARBA00022632"/>
    </source>
</evidence>
<dbReference type="InterPro" id="IPR019523">
    <property type="entry name" value="Prot_Pase1_reg-su15A/B_C"/>
</dbReference>
<organism evidence="15 16">
    <name type="scientific">Zophobas morio</name>
    <dbReference type="NCBI Taxonomy" id="2755281"/>
    <lineage>
        <taxon>Eukaryota</taxon>
        <taxon>Metazoa</taxon>
        <taxon>Ecdysozoa</taxon>
        <taxon>Arthropoda</taxon>
        <taxon>Hexapoda</taxon>
        <taxon>Insecta</taxon>
        <taxon>Pterygota</taxon>
        <taxon>Neoptera</taxon>
        <taxon>Endopterygota</taxon>
        <taxon>Coleoptera</taxon>
        <taxon>Polyphaga</taxon>
        <taxon>Cucujiformia</taxon>
        <taxon>Tenebrionidae</taxon>
        <taxon>Zophobas</taxon>
    </lineage>
</organism>
<dbReference type="GO" id="GO:0000164">
    <property type="term" value="C:protein phosphatase type 1 complex"/>
    <property type="evidence" value="ECO:0007669"/>
    <property type="project" value="TreeGrafter"/>
</dbReference>
<dbReference type="PANTHER" id="PTHR16489">
    <property type="entry name" value="GH11727P"/>
    <property type="match status" value="1"/>
</dbReference>
<evidence type="ECO:0000256" key="6">
    <source>
        <dbReference type="ARBA" id="ARBA00022581"/>
    </source>
</evidence>
<comment type="similarity">
    <text evidence="3">Belongs to the PPP1R15 family.</text>
</comment>
<comment type="function">
    <text evidence="1">Interacts with the host phosphatase PP1 catalytic subunit (PPP1CB) and recruits it to dephosphorylate EIF2S1/eIF2alpha and therefore restores the host translation that has been shut-down by the host. Also inhibits the EIF2S1/eIF2alpha-ATF4-DDIT3/CHOP pathway.</text>
</comment>
<dbReference type="EMBL" id="JALNTZ010000005">
    <property type="protein sequence ID" value="KAJ3652141.1"/>
    <property type="molecule type" value="Genomic_DNA"/>
</dbReference>
<feature type="region of interest" description="Disordered" evidence="13">
    <location>
        <begin position="69"/>
        <end position="133"/>
    </location>
</feature>
<evidence type="ECO:0000313" key="16">
    <source>
        <dbReference type="Proteomes" id="UP001168821"/>
    </source>
</evidence>
<accession>A0AA38IB10</accession>
<evidence type="ECO:0000256" key="13">
    <source>
        <dbReference type="SAM" id="MobiDB-lite"/>
    </source>
</evidence>
<dbReference type="PANTHER" id="PTHR16489:SF12">
    <property type="entry name" value="GH11727P"/>
    <property type="match status" value="1"/>
</dbReference>
<evidence type="ECO:0000256" key="11">
    <source>
        <dbReference type="ARBA" id="ARBA00023280"/>
    </source>
</evidence>
<dbReference type="GO" id="GO:0039502">
    <property type="term" value="P:symbiont-mediated suppression of host type I interferon-mediated signaling pathway"/>
    <property type="evidence" value="ECO:0007669"/>
    <property type="project" value="UniProtKB-KW"/>
</dbReference>
<comment type="caution">
    <text evidence="15">The sequence shown here is derived from an EMBL/GenBank/DDBJ whole genome shotgun (WGS) entry which is preliminary data.</text>
</comment>
<keyword evidence="10" id="KW-0922">Interferon antiviral system evasion</keyword>
<evidence type="ECO:0000256" key="4">
    <source>
        <dbReference type="ARBA" id="ARBA00011204"/>
    </source>
</evidence>
<dbReference type="GO" id="GO:0005783">
    <property type="term" value="C:endoplasmic reticulum"/>
    <property type="evidence" value="ECO:0007669"/>
    <property type="project" value="TreeGrafter"/>
</dbReference>
<evidence type="ECO:0000256" key="5">
    <source>
        <dbReference type="ARBA" id="ARBA00019072"/>
    </source>
</evidence>
<proteinExistence type="inferred from homology"/>
<comment type="subunit">
    <text evidence="4">Interacts (via C-terminus) with host PPP1CB.</text>
</comment>
<evidence type="ECO:0000256" key="1">
    <source>
        <dbReference type="ARBA" id="ARBA00003756"/>
    </source>
</evidence>
<feature type="compositionally biased region" description="Basic residues" evidence="13">
    <location>
        <begin position="96"/>
        <end position="111"/>
    </location>
</feature>
<evidence type="ECO:0000313" key="15">
    <source>
        <dbReference type="EMBL" id="KAJ3652141.1"/>
    </source>
</evidence>
<dbReference type="AlphaFoldDB" id="A0AA38IB10"/>
<gene>
    <name evidence="15" type="ORF">Zmor_018132</name>
</gene>